<accession>A0A8G2C1C0</accession>
<dbReference type="Proteomes" id="UP000199581">
    <property type="component" value="Unassembled WGS sequence"/>
</dbReference>
<dbReference type="SUPFAM" id="SSF53448">
    <property type="entry name" value="Nucleotide-diphospho-sugar transferases"/>
    <property type="match status" value="1"/>
</dbReference>
<dbReference type="AlphaFoldDB" id="A0A8G2C1C0"/>
<dbReference type="RefSeq" id="WP_092190136.1">
    <property type="nucleotide sequence ID" value="NZ_FOTO01000002.1"/>
</dbReference>
<dbReference type="EMBL" id="FOTO01000002">
    <property type="protein sequence ID" value="SFL47148.1"/>
    <property type="molecule type" value="Genomic_DNA"/>
</dbReference>
<sequence>MNSTTCERPIISCVVATYNAANYLPTLLASFAEQDLKNTEIIVQDGASTDATMALLNQWQKRLPSLRISSRRDKGIYEAWNNALDRVTGEWVLFLGADDKFISPASLQSAESILYKLGPKTIYLATPVVIVNDASSIAVADSKSIQHPSIDIGHNIHQGMIFPHQGLFHRRTIFDKYRFNTRLHIAGDYDFLARTFSLGDIEVRDLPLVCMAVGGVSTSLSNMWRSEWEQLCISRQHFSKSFPWKIYVRLTRSILCAVLAKLFGLATAARFANFLRKLRRRPPLWNISSK</sequence>
<proteinExistence type="predicted"/>
<name>A0A8G2C1C0_DESNO</name>
<dbReference type="InterPro" id="IPR001173">
    <property type="entry name" value="Glyco_trans_2-like"/>
</dbReference>
<comment type="caution">
    <text evidence="2">The sequence shown here is derived from an EMBL/GenBank/DDBJ whole genome shotgun (WGS) entry which is preliminary data.</text>
</comment>
<keyword evidence="3" id="KW-1185">Reference proteome</keyword>
<dbReference type="PANTHER" id="PTHR22916">
    <property type="entry name" value="GLYCOSYLTRANSFERASE"/>
    <property type="match status" value="1"/>
</dbReference>
<feature type="domain" description="Glycosyltransferase 2-like" evidence="1">
    <location>
        <begin position="12"/>
        <end position="101"/>
    </location>
</feature>
<evidence type="ECO:0000259" key="1">
    <source>
        <dbReference type="Pfam" id="PF00535"/>
    </source>
</evidence>
<evidence type="ECO:0000313" key="3">
    <source>
        <dbReference type="Proteomes" id="UP000199581"/>
    </source>
</evidence>
<dbReference type="OrthoDB" id="433681at2"/>
<dbReference type="Pfam" id="PF00535">
    <property type="entry name" value="Glycos_transf_2"/>
    <property type="match status" value="1"/>
</dbReference>
<reference evidence="2 3" key="1">
    <citation type="submission" date="2016-10" db="EMBL/GenBank/DDBJ databases">
        <authorList>
            <person name="Varghese N."/>
            <person name="Submissions S."/>
        </authorList>
    </citation>
    <scope>NUCLEOTIDE SEQUENCE [LARGE SCALE GENOMIC DNA]</scope>
    <source>
        <strain evidence="2 3">DSM 1741</strain>
    </source>
</reference>
<dbReference type="InterPro" id="IPR029044">
    <property type="entry name" value="Nucleotide-diphossugar_trans"/>
</dbReference>
<organism evidence="2 3">
    <name type="scientific">Desulfomicrobium norvegicum (strain DSM 1741 / NCIMB 8310)</name>
    <name type="common">Desulfovibrio baculatus (strain Norway 4)</name>
    <name type="synonym">Desulfovibrio desulfuricans (strain Norway 4)</name>
    <dbReference type="NCBI Taxonomy" id="52561"/>
    <lineage>
        <taxon>Bacteria</taxon>
        <taxon>Pseudomonadati</taxon>
        <taxon>Thermodesulfobacteriota</taxon>
        <taxon>Desulfovibrionia</taxon>
        <taxon>Desulfovibrionales</taxon>
        <taxon>Desulfomicrobiaceae</taxon>
        <taxon>Desulfomicrobium</taxon>
    </lineage>
</organism>
<protein>
    <submittedName>
        <fullName evidence="2">Glycosyl transferase family 2</fullName>
    </submittedName>
</protein>
<dbReference type="GO" id="GO:0016758">
    <property type="term" value="F:hexosyltransferase activity"/>
    <property type="evidence" value="ECO:0007669"/>
    <property type="project" value="UniProtKB-ARBA"/>
</dbReference>
<dbReference type="PANTHER" id="PTHR22916:SF3">
    <property type="entry name" value="UDP-GLCNAC:BETAGAL BETA-1,3-N-ACETYLGLUCOSAMINYLTRANSFERASE-LIKE PROTEIN 1"/>
    <property type="match status" value="1"/>
</dbReference>
<gene>
    <name evidence="2" type="ORF">SAMN05421830_102323</name>
</gene>
<keyword evidence="2" id="KW-0808">Transferase</keyword>
<evidence type="ECO:0000313" key="2">
    <source>
        <dbReference type="EMBL" id="SFL47148.1"/>
    </source>
</evidence>
<dbReference type="Gene3D" id="3.90.550.10">
    <property type="entry name" value="Spore Coat Polysaccharide Biosynthesis Protein SpsA, Chain A"/>
    <property type="match status" value="1"/>
</dbReference>